<keyword evidence="2" id="KW-1185">Reference proteome</keyword>
<reference evidence="2" key="1">
    <citation type="journal article" date="2014" name="Nat. Commun.">
        <title>The tobacco genome sequence and its comparison with those of tomato and potato.</title>
        <authorList>
            <person name="Sierro N."/>
            <person name="Battey J.N."/>
            <person name="Ouadi S."/>
            <person name="Bakaher N."/>
            <person name="Bovet L."/>
            <person name="Willig A."/>
            <person name="Goepfert S."/>
            <person name="Peitsch M.C."/>
            <person name="Ivanov N.V."/>
        </authorList>
    </citation>
    <scope>NUCLEOTIDE SEQUENCE [LARGE SCALE GENOMIC DNA]</scope>
</reference>
<evidence type="ECO:0000313" key="3">
    <source>
        <dbReference type="RefSeq" id="XP_016485307.1"/>
    </source>
</evidence>
<dbReference type="Proteomes" id="UP000790787">
    <property type="component" value="Chromosome 24"/>
</dbReference>
<dbReference type="RefSeq" id="XP_016485307.1">
    <property type="nucleotide sequence ID" value="XM_016629821.1"/>
</dbReference>
<proteinExistence type="predicted"/>
<sequence>MDGGSRDIVCIEEISESSFERTKLFSTRHHPHSSYQQVASRKKEDKRISGKKHGRDESTKKICNSKSLVFDDDDDFCLDSIQKRSQVVVVNSGVDASKGSSKAEVKGKIIEDEVEDDFYVENVQKGRKNDVHCRKKHSNYEKVKALGSIREEAWRYYIKA</sequence>
<dbReference type="RefSeq" id="XP_016485307.1">
    <property type="nucleotide sequence ID" value="XM_016629821.2"/>
</dbReference>
<evidence type="ECO:0000256" key="1">
    <source>
        <dbReference type="SAM" id="MobiDB-lite"/>
    </source>
</evidence>
<feature type="region of interest" description="Disordered" evidence="1">
    <location>
        <begin position="25"/>
        <end position="59"/>
    </location>
</feature>
<accession>A0A1S4B8Y5</accession>
<dbReference type="AlphaFoldDB" id="A0A1S4B8Y5"/>
<reference evidence="3" key="2">
    <citation type="submission" date="2025-08" db="UniProtKB">
        <authorList>
            <consortium name="RefSeq"/>
        </authorList>
    </citation>
    <scope>IDENTIFICATION</scope>
    <source>
        <tissue evidence="3">Leaf</tissue>
    </source>
</reference>
<evidence type="ECO:0000313" key="2">
    <source>
        <dbReference type="Proteomes" id="UP000790787"/>
    </source>
</evidence>
<protein>
    <submittedName>
        <fullName evidence="3">Uncharacterized protein LOC107805742 isoform X2</fullName>
    </submittedName>
    <submittedName>
        <fullName evidence="3">Uncharacterized protein isoform X2</fullName>
    </submittedName>
</protein>
<name>A0A1S4B8Y5_TOBAC</name>
<dbReference type="OrthoDB" id="10496617at2759"/>
<gene>
    <name evidence="3" type="primary">LOC107805742</name>
</gene>
<feature type="compositionally biased region" description="Basic and acidic residues" evidence="1">
    <location>
        <begin position="41"/>
        <end position="59"/>
    </location>
</feature>
<organism evidence="2 3">
    <name type="scientific">Nicotiana tabacum</name>
    <name type="common">Common tobacco</name>
    <dbReference type="NCBI Taxonomy" id="4097"/>
    <lineage>
        <taxon>Eukaryota</taxon>
        <taxon>Viridiplantae</taxon>
        <taxon>Streptophyta</taxon>
        <taxon>Embryophyta</taxon>
        <taxon>Tracheophyta</taxon>
        <taxon>Spermatophyta</taxon>
        <taxon>Magnoliopsida</taxon>
        <taxon>eudicotyledons</taxon>
        <taxon>Gunneridae</taxon>
        <taxon>Pentapetalae</taxon>
        <taxon>asterids</taxon>
        <taxon>lamiids</taxon>
        <taxon>Solanales</taxon>
        <taxon>Solanaceae</taxon>
        <taxon>Nicotianoideae</taxon>
        <taxon>Nicotianeae</taxon>
        <taxon>Nicotiana</taxon>
    </lineage>
</organism>
<dbReference type="GeneID" id="107805742"/>